<gene>
    <name evidence="2" type="ORF">LHJ74_10935</name>
</gene>
<evidence type="ECO:0000313" key="2">
    <source>
        <dbReference type="EMBL" id="MCT2590419.1"/>
    </source>
</evidence>
<dbReference type="Proteomes" id="UP001156389">
    <property type="component" value="Unassembled WGS sequence"/>
</dbReference>
<sequence>MSIAIASDAEPGGVGVATEVLQRRLEELTQSPGSPDNWSGVRAEPRANAPKSLGSLQDIVLDFGGQLLPDAVFLISGYLVRAIVGHLRTQPDSTQRVEITGGGEAFVVTPGMSAEELADVETRFAGWIARQQTAPGTDVHGEGPRGGEDGRG</sequence>
<keyword evidence="3" id="KW-1185">Reference proteome</keyword>
<reference evidence="2 3" key="1">
    <citation type="submission" date="2021-10" db="EMBL/GenBank/DDBJ databases">
        <title>Streptomyces gossypii sp. nov., isolated from soil collected from cotton field.</title>
        <authorList>
            <person name="Ge X."/>
            <person name="Chen X."/>
            <person name="Liu W."/>
        </authorList>
    </citation>
    <scope>NUCLEOTIDE SEQUENCE [LARGE SCALE GENOMIC DNA]</scope>
    <source>
        <strain evidence="2 3">N2-109</strain>
    </source>
</reference>
<evidence type="ECO:0000313" key="3">
    <source>
        <dbReference type="Proteomes" id="UP001156389"/>
    </source>
</evidence>
<feature type="region of interest" description="Disordered" evidence="1">
    <location>
        <begin position="131"/>
        <end position="152"/>
    </location>
</feature>
<protein>
    <submittedName>
        <fullName evidence="2">Uncharacterized protein</fullName>
    </submittedName>
</protein>
<dbReference type="EMBL" id="JAJAGO010000004">
    <property type="protein sequence ID" value="MCT2590419.1"/>
    <property type="molecule type" value="Genomic_DNA"/>
</dbReference>
<accession>A0ABT2JSF4</accession>
<organism evidence="2 3">
    <name type="scientific">Streptomyces gossypii</name>
    <dbReference type="NCBI Taxonomy" id="2883101"/>
    <lineage>
        <taxon>Bacteria</taxon>
        <taxon>Bacillati</taxon>
        <taxon>Actinomycetota</taxon>
        <taxon>Actinomycetes</taxon>
        <taxon>Kitasatosporales</taxon>
        <taxon>Streptomycetaceae</taxon>
        <taxon>Streptomyces</taxon>
    </lineage>
</organism>
<name>A0ABT2JSF4_9ACTN</name>
<comment type="caution">
    <text evidence="2">The sequence shown here is derived from an EMBL/GenBank/DDBJ whole genome shotgun (WGS) entry which is preliminary data.</text>
</comment>
<feature type="compositionally biased region" description="Basic and acidic residues" evidence="1">
    <location>
        <begin position="139"/>
        <end position="152"/>
    </location>
</feature>
<dbReference type="RefSeq" id="WP_260217714.1">
    <property type="nucleotide sequence ID" value="NZ_JAJAGO010000004.1"/>
</dbReference>
<evidence type="ECO:0000256" key="1">
    <source>
        <dbReference type="SAM" id="MobiDB-lite"/>
    </source>
</evidence>
<proteinExistence type="predicted"/>